<dbReference type="Pfam" id="PF11275">
    <property type="entry name" value="DUF3077"/>
    <property type="match status" value="1"/>
</dbReference>
<gene>
    <name evidence="1" type="ordered locus">PP_5478</name>
</gene>
<dbReference type="OrthoDB" id="6898458at2"/>
<protein>
    <recommendedName>
        <fullName evidence="3">DUF3077 domain-containing protein</fullName>
    </recommendedName>
</protein>
<dbReference type="KEGG" id="ppu:PP_5478"/>
<organism evidence="1 2">
    <name type="scientific">Pseudomonas putida (strain ATCC 47054 / DSM 6125 / CFBP 8728 / NCIMB 11950 / KT2440)</name>
    <dbReference type="NCBI Taxonomy" id="160488"/>
    <lineage>
        <taxon>Bacteria</taxon>
        <taxon>Pseudomonadati</taxon>
        <taxon>Pseudomonadota</taxon>
        <taxon>Gammaproteobacteria</taxon>
        <taxon>Pseudomonadales</taxon>
        <taxon>Pseudomonadaceae</taxon>
        <taxon>Pseudomonas</taxon>
    </lineage>
</organism>
<evidence type="ECO:0008006" key="3">
    <source>
        <dbReference type="Google" id="ProtNLM"/>
    </source>
</evidence>
<name>A0A140FW31_PSEPK</name>
<reference evidence="1 2" key="1">
    <citation type="journal article" date="2002" name="Environ. Microbiol.">
        <title>Complete genome sequence and comparative analysis of the metabolically versatile Pseudomonas putida KT2440.</title>
        <authorList>
            <person name="Nelson K.E."/>
            <person name="Weinel C."/>
            <person name="Paulsen I.T."/>
            <person name="Dodson R.J."/>
            <person name="Hilbert H."/>
            <person name="Martins dos Santos V.A."/>
            <person name="Fouts D.E."/>
            <person name="Gill S.R."/>
            <person name="Pop M."/>
            <person name="Holmes M."/>
            <person name="Brinkac L."/>
            <person name="Beanan M."/>
            <person name="DeBoy R.T."/>
            <person name="Daugherty S."/>
            <person name="Kolonay J."/>
            <person name="Madupu R."/>
            <person name="Nelson W."/>
            <person name="White O."/>
            <person name="Peterson J."/>
            <person name="Khouri H."/>
            <person name="Hance I."/>
            <person name="Chris Lee P."/>
            <person name="Holtzapple E."/>
            <person name="Scanlan D."/>
            <person name="Tran K."/>
            <person name="Moazzez A."/>
            <person name="Utterback T."/>
            <person name="Rizzo M."/>
            <person name="Lee K."/>
            <person name="Kosack D."/>
            <person name="Moestl D."/>
            <person name="Wedler H."/>
            <person name="Lauber J."/>
            <person name="Stjepandic D."/>
            <person name="Hoheisel J."/>
            <person name="Straetz M."/>
            <person name="Heim S."/>
            <person name="Kiewitz C."/>
            <person name="Eisen J.A."/>
            <person name="Timmis K.N."/>
            <person name="Dusterhoft A."/>
            <person name="Tummler B."/>
            <person name="Fraser C.M."/>
        </authorList>
    </citation>
    <scope>NUCLEOTIDE SEQUENCE [LARGE SCALE GENOMIC DNA]</scope>
    <source>
        <strain evidence="2">ATCC 47054 / DSM 6125 / CFBP 8728 / NCIMB 11950 / KT2440</strain>
    </source>
</reference>
<dbReference type="InterPro" id="IPR021427">
    <property type="entry name" value="DUF3077"/>
</dbReference>
<keyword evidence="2" id="KW-1185">Reference proteome</keyword>
<dbReference type="AlphaFoldDB" id="A0A140FW31"/>
<dbReference type="RefSeq" id="WP_020193848.1">
    <property type="nucleotide sequence ID" value="NC_002947.4"/>
</dbReference>
<reference evidence="1 2" key="2">
    <citation type="journal article" date="2016" name="Environ. Microbiol.">
        <title>The revisited genome of Pseudomonas putida KT2440 enlightens its value as a robust metabolic chassis.</title>
        <authorList>
            <person name="Belda E."/>
            <person name="van Heck R.G."/>
            <person name="Lopez-Sanchez M.J."/>
            <person name="Cruveiller S."/>
            <person name="Barbe V."/>
            <person name="Fraser C."/>
            <person name="Klenk H.P."/>
            <person name="Petersen J."/>
            <person name="Morgat A."/>
            <person name="Nikel P.I."/>
            <person name="Vallenet D."/>
            <person name="Rouy Z."/>
            <person name="Sekowska A."/>
            <person name="Martins Dos Santos V.A."/>
            <person name="de Lorenzo V."/>
            <person name="Danchin A."/>
            <person name="Medigue C."/>
        </authorList>
    </citation>
    <scope>NUCLEOTIDE SEQUENCE [LARGE SCALE GENOMIC DNA]</scope>
    <source>
        <strain evidence="2">ATCC 47054 / DSM 6125 / CFBP 8728 / NCIMB 11950 / KT2440</strain>
    </source>
</reference>
<dbReference type="EMBL" id="AE015451">
    <property type="protein sequence ID" value="AMM02814.1"/>
    <property type="molecule type" value="Genomic_DNA"/>
</dbReference>
<dbReference type="BioCyc" id="PPUT160488:G1G01-1914-MONOMER"/>
<evidence type="ECO:0000313" key="1">
    <source>
        <dbReference type="EMBL" id="AMM02814.1"/>
    </source>
</evidence>
<sequence length="91" mass="10082">MKNNNQSPLLTAGIETFLEAGNPTLDLLRVQPGIPVDDAYEHVSVLLGYCKHLVREGDMEDDHKMLGAADYLLATAKALMNDIEIAKNRHH</sequence>
<accession>A0A140FW31</accession>
<evidence type="ECO:0000313" key="2">
    <source>
        <dbReference type="Proteomes" id="UP000000556"/>
    </source>
</evidence>
<dbReference type="Proteomes" id="UP000000556">
    <property type="component" value="Chromosome"/>
</dbReference>
<proteinExistence type="predicted"/>
<dbReference type="GeneID" id="83681652"/>